<proteinExistence type="predicted"/>
<evidence type="ECO:0000256" key="3">
    <source>
        <dbReference type="SAM" id="SignalP"/>
    </source>
</evidence>
<evidence type="ECO:0000313" key="6">
    <source>
        <dbReference type="Proteomes" id="UP000319040"/>
    </source>
</evidence>
<dbReference type="EMBL" id="FXTB01000005">
    <property type="protein sequence ID" value="SMO69392.1"/>
    <property type="molecule type" value="Genomic_DNA"/>
</dbReference>
<sequence>MFFRLLLITVCLVACPLLPAQSNMNQIFNEVSDMHDLEEMQRVGLEIAPDNPDQADSIAQQLLKLSHDGQVRYKGMAYYILGEAEYYRERYNLALQHYMQAQPFLEQSGDSSVISGIYSNIALMYYYKANYTASLSYYEKSFALETLLNDSLGMAKTLQNMGLIFGNSQKYEMQQSYYMRAMELYKQMGDTRSEADIALNLGVSLIFQENFNQGYAYYLKALETYRELNDKGRIASVQTNIGYYYLKIKEYNKAFEPFNTAISVFKELDKKSGLINAYTGLGDLYAAKEQRDQAVKMYQICESINRDVGLLDLQRDNLLSLSTAYKEIGDVTNALRVYEHFNQIKDSIYKMNQSDKILELENRYKFEKSQNQVTELKAKNRLYLIFFLAAAFIVICTGVFLFFHWRGRRMKENQRVLRLEQKVLRTQMNPHFIFNSLSTIQYYILENKVTDAVDFLADFAGLMRMVLQYSQEEFIPLARECEILDYYINLQNKRFGDKVSYEIIVDPELREQKIMLPPMLAQPFIENSFEHGELSKKDNGHISVRFEKNGNKIIYVIEDNGIGIMHKQKENASAPTKKHKSLALKITSERLKLINFGKPGSGFDLKVQDRSQDGTCGTRVKLTIPLKIMRT</sequence>
<keyword evidence="6" id="KW-1185">Reference proteome</keyword>
<dbReference type="AlphaFoldDB" id="A0A521DCT9"/>
<dbReference type="Pfam" id="PF13424">
    <property type="entry name" value="TPR_12"/>
    <property type="match status" value="1"/>
</dbReference>
<dbReference type="Gene3D" id="1.25.40.10">
    <property type="entry name" value="Tetratricopeptide repeat domain"/>
    <property type="match status" value="1"/>
</dbReference>
<name>A0A521DCT9_SACCC</name>
<reference evidence="5 6" key="1">
    <citation type="submission" date="2017-05" db="EMBL/GenBank/DDBJ databases">
        <authorList>
            <person name="Varghese N."/>
            <person name="Submissions S."/>
        </authorList>
    </citation>
    <scope>NUCLEOTIDE SEQUENCE [LARGE SCALE GENOMIC DNA]</scope>
    <source>
        <strain evidence="5 6">DSM 27040</strain>
    </source>
</reference>
<dbReference type="InterPro" id="IPR010559">
    <property type="entry name" value="Sig_transdc_His_kin_internal"/>
</dbReference>
<dbReference type="PROSITE" id="PS50005">
    <property type="entry name" value="TPR"/>
    <property type="match status" value="1"/>
</dbReference>
<gene>
    <name evidence="5" type="ORF">SAMN06265379_10558</name>
</gene>
<dbReference type="InterPro" id="IPR036890">
    <property type="entry name" value="HATPase_C_sf"/>
</dbReference>
<feature type="chain" id="PRO_5021841186" evidence="3">
    <location>
        <begin position="21"/>
        <end position="631"/>
    </location>
</feature>
<feature type="repeat" description="TPR" evidence="1">
    <location>
        <begin position="235"/>
        <end position="268"/>
    </location>
</feature>
<dbReference type="SMART" id="SM00028">
    <property type="entry name" value="TPR"/>
    <property type="match status" value="6"/>
</dbReference>
<dbReference type="Pfam" id="PF06580">
    <property type="entry name" value="His_kinase"/>
    <property type="match status" value="1"/>
</dbReference>
<feature type="transmembrane region" description="Helical" evidence="2">
    <location>
        <begin position="382"/>
        <end position="405"/>
    </location>
</feature>
<dbReference type="PANTHER" id="PTHR34220:SF7">
    <property type="entry name" value="SENSOR HISTIDINE KINASE YPDA"/>
    <property type="match status" value="1"/>
</dbReference>
<dbReference type="InterPro" id="IPR011990">
    <property type="entry name" value="TPR-like_helical_dom_sf"/>
</dbReference>
<dbReference type="Proteomes" id="UP000319040">
    <property type="component" value="Unassembled WGS sequence"/>
</dbReference>
<organism evidence="5 6">
    <name type="scientific">Saccharicrinis carchari</name>
    <dbReference type="NCBI Taxonomy" id="1168039"/>
    <lineage>
        <taxon>Bacteria</taxon>
        <taxon>Pseudomonadati</taxon>
        <taxon>Bacteroidota</taxon>
        <taxon>Bacteroidia</taxon>
        <taxon>Marinilabiliales</taxon>
        <taxon>Marinilabiliaceae</taxon>
        <taxon>Saccharicrinis</taxon>
    </lineage>
</organism>
<dbReference type="InterPro" id="IPR019734">
    <property type="entry name" value="TPR_rpt"/>
</dbReference>
<dbReference type="Pfam" id="PF13181">
    <property type="entry name" value="TPR_8"/>
    <property type="match status" value="2"/>
</dbReference>
<dbReference type="OrthoDB" id="9809908at2"/>
<dbReference type="GO" id="GO:0016020">
    <property type="term" value="C:membrane"/>
    <property type="evidence" value="ECO:0007669"/>
    <property type="project" value="InterPro"/>
</dbReference>
<protein>
    <submittedName>
        <fullName evidence="5">Tetratricopeptide repeat-containing protein</fullName>
    </submittedName>
</protein>
<dbReference type="PANTHER" id="PTHR34220">
    <property type="entry name" value="SENSOR HISTIDINE KINASE YPDA"/>
    <property type="match status" value="1"/>
</dbReference>
<dbReference type="SUPFAM" id="SSF48452">
    <property type="entry name" value="TPR-like"/>
    <property type="match status" value="2"/>
</dbReference>
<evidence type="ECO:0000313" key="5">
    <source>
        <dbReference type="EMBL" id="SMO69392.1"/>
    </source>
</evidence>
<evidence type="ECO:0000256" key="1">
    <source>
        <dbReference type="PROSITE-ProRule" id="PRU00339"/>
    </source>
</evidence>
<keyword evidence="3" id="KW-0732">Signal</keyword>
<dbReference type="Pfam" id="PF13374">
    <property type="entry name" value="TPR_10"/>
    <property type="match status" value="1"/>
</dbReference>
<keyword evidence="2" id="KW-1133">Transmembrane helix</keyword>
<accession>A0A521DCT9</accession>
<dbReference type="SUPFAM" id="SSF55874">
    <property type="entry name" value="ATPase domain of HSP90 chaperone/DNA topoisomerase II/histidine kinase"/>
    <property type="match status" value="1"/>
</dbReference>
<dbReference type="GO" id="GO:0000155">
    <property type="term" value="F:phosphorelay sensor kinase activity"/>
    <property type="evidence" value="ECO:0007669"/>
    <property type="project" value="InterPro"/>
</dbReference>
<keyword evidence="1" id="KW-0802">TPR repeat</keyword>
<feature type="domain" description="Signal transduction histidine kinase internal region" evidence="4">
    <location>
        <begin position="420"/>
        <end position="498"/>
    </location>
</feature>
<evidence type="ECO:0000256" key="2">
    <source>
        <dbReference type="SAM" id="Phobius"/>
    </source>
</evidence>
<evidence type="ECO:0000259" key="4">
    <source>
        <dbReference type="Pfam" id="PF06580"/>
    </source>
</evidence>
<feature type="signal peptide" evidence="3">
    <location>
        <begin position="1"/>
        <end position="20"/>
    </location>
</feature>
<keyword evidence="2" id="KW-0812">Transmembrane</keyword>
<dbReference type="Gene3D" id="3.30.565.10">
    <property type="entry name" value="Histidine kinase-like ATPase, C-terminal domain"/>
    <property type="match status" value="1"/>
</dbReference>
<keyword evidence="2" id="KW-0472">Membrane</keyword>
<dbReference type="InterPro" id="IPR050640">
    <property type="entry name" value="Bact_2-comp_sensor_kinase"/>
</dbReference>